<accession>A0A2S7FCH0</accession>
<dbReference type="Proteomes" id="UP000238081">
    <property type="component" value="Unassembled WGS sequence"/>
</dbReference>
<dbReference type="PANTHER" id="PTHR10465">
    <property type="entry name" value="TRANSMEMBRANE GTPASE FZO1"/>
    <property type="match status" value="1"/>
</dbReference>
<dbReference type="EMBL" id="LRDH01000096">
    <property type="protein sequence ID" value="PPV15924.1"/>
    <property type="molecule type" value="Genomic_DNA"/>
</dbReference>
<dbReference type="AlphaFoldDB" id="A0A2S7FCH0"/>
<dbReference type="SUPFAM" id="SSF52540">
    <property type="entry name" value="P-loop containing nucleoside triphosphate hydrolases"/>
    <property type="match status" value="1"/>
</dbReference>
<dbReference type="PANTHER" id="PTHR10465:SF0">
    <property type="entry name" value="SARCALUMENIN"/>
    <property type="match status" value="1"/>
</dbReference>
<evidence type="ECO:0000259" key="6">
    <source>
        <dbReference type="Pfam" id="PF00350"/>
    </source>
</evidence>
<reference evidence="7 8" key="1">
    <citation type="submission" date="2016-01" db="EMBL/GenBank/DDBJ databases">
        <title>Characterization of the Clostridium difficile lineages that are prevalent in Hong Kong and China.</title>
        <authorList>
            <person name="Kwok J.S.-L."/>
            <person name="Lam W.-Y."/>
            <person name="Ip M."/>
            <person name="Chan T.-F."/>
            <person name="Hawkey P.M."/>
            <person name="Tsui S.K.-W."/>
        </authorList>
    </citation>
    <scope>NUCLEOTIDE SEQUENCE [LARGE SCALE GENOMIC DNA]</scope>
    <source>
        <strain evidence="7 8">300064</strain>
    </source>
</reference>
<evidence type="ECO:0000313" key="7">
    <source>
        <dbReference type="EMBL" id="PPV15924.1"/>
    </source>
</evidence>
<dbReference type="GO" id="GO:0003924">
    <property type="term" value="F:GTPase activity"/>
    <property type="evidence" value="ECO:0007669"/>
    <property type="project" value="InterPro"/>
</dbReference>
<name>A0A2S7FCH0_CLOBU</name>
<keyword evidence="5" id="KW-0472">Membrane</keyword>
<evidence type="ECO:0000256" key="3">
    <source>
        <dbReference type="ARBA" id="ARBA00022801"/>
    </source>
</evidence>
<proteinExistence type="predicted"/>
<keyword evidence="3" id="KW-0378">Hydrolase</keyword>
<feature type="domain" description="Dynamin N-terminal" evidence="6">
    <location>
        <begin position="44"/>
        <end position="184"/>
    </location>
</feature>
<dbReference type="GO" id="GO:0005525">
    <property type="term" value="F:GTP binding"/>
    <property type="evidence" value="ECO:0007669"/>
    <property type="project" value="UniProtKB-KW"/>
</dbReference>
<dbReference type="InterPro" id="IPR027094">
    <property type="entry name" value="Mitofusin_fam"/>
</dbReference>
<sequence length="595" mass="68907">MNIFDNCIKRQEKIDSIVETLGIKDIIDKNSLVKERVVNPSHYVVMLGETSSGKSALINSILEKKIMIESVKPTTGVVAEVVVSDEEDIWSKVGKDGSITELEKDEFDKFVVNPTSDIHRLRYKGRSREDKFAGIRLFDTPGYGSLVDYHEDILKEFIPEGDFIVYVVSYRVGLNDDDYQFLKYVGEIISDKVEVILAINMCPKDITEDNKRITEIRKNINECIHRDVETFLIESSSEKNPDAQKLWNYIYERVNNPEKIEELGEALKNYQDYVLGECEIKVNSKIASIESAQNDLNERKKLTKEFFECKEEITAILERGFTKTKVKSVRLIDKAAATIKEDVRKYVEDETKWTKREETYSFMQHYYVPKLTTEETEHILSYIEDEIILLDKAMKEILNKTATVLEDKVKVNIPCYSDVMEGILKKHIGDAMKQAAGEMFRSFDSKKKGNKDSSRTNFKRLESTDTEYDINNNGLAKLIKAIRATSLKGITHYLSVFTDSIIYLYDTLTWQNKIQEISMEAIDNWAQDVEGAVRKYIDEFKETNRREIMSLFDELTQEFSEDETDDVIEDIDHETLIKLKREIDFILHKCLFASI</sequence>
<dbReference type="GO" id="GO:0016020">
    <property type="term" value="C:membrane"/>
    <property type="evidence" value="ECO:0007669"/>
    <property type="project" value="UniProtKB-SubCell"/>
</dbReference>
<keyword evidence="2" id="KW-0547">Nucleotide-binding</keyword>
<comment type="caution">
    <text evidence="7">The sequence shown here is derived from an EMBL/GenBank/DDBJ whole genome shotgun (WGS) entry which is preliminary data.</text>
</comment>
<evidence type="ECO:0000256" key="5">
    <source>
        <dbReference type="ARBA" id="ARBA00023136"/>
    </source>
</evidence>
<protein>
    <submittedName>
        <fullName evidence="7">GTP-binding protein</fullName>
    </submittedName>
</protein>
<dbReference type="Gene3D" id="3.40.50.300">
    <property type="entry name" value="P-loop containing nucleotide triphosphate hydrolases"/>
    <property type="match status" value="1"/>
</dbReference>
<dbReference type="RefSeq" id="WP_043661268.1">
    <property type="nucleotide sequence ID" value="NZ_JAQCUC010000005.1"/>
</dbReference>
<gene>
    <name evidence="7" type="ORF">AWN73_02235</name>
</gene>
<evidence type="ECO:0000256" key="2">
    <source>
        <dbReference type="ARBA" id="ARBA00022741"/>
    </source>
</evidence>
<evidence type="ECO:0000313" key="8">
    <source>
        <dbReference type="Proteomes" id="UP000238081"/>
    </source>
</evidence>
<evidence type="ECO:0000256" key="4">
    <source>
        <dbReference type="ARBA" id="ARBA00023134"/>
    </source>
</evidence>
<keyword evidence="4" id="KW-0342">GTP-binding</keyword>
<comment type="subcellular location">
    <subcellularLocation>
        <location evidence="1">Membrane</location>
    </subcellularLocation>
</comment>
<dbReference type="Pfam" id="PF00350">
    <property type="entry name" value="Dynamin_N"/>
    <property type="match status" value="1"/>
</dbReference>
<dbReference type="InterPro" id="IPR027417">
    <property type="entry name" value="P-loop_NTPase"/>
</dbReference>
<dbReference type="InterPro" id="IPR045063">
    <property type="entry name" value="Dynamin_N"/>
</dbReference>
<organism evidence="7 8">
    <name type="scientific">Clostridium butyricum</name>
    <dbReference type="NCBI Taxonomy" id="1492"/>
    <lineage>
        <taxon>Bacteria</taxon>
        <taxon>Bacillati</taxon>
        <taxon>Bacillota</taxon>
        <taxon>Clostridia</taxon>
        <taxon>Eubacteriales</taxon>
        <taxon>Clostridiaceae</taxon>
        <taxon>Clostridium</taxon>
    </lineage>
</organism>
<evidence type="ECO:0000256" key="1">
    <source>
        <dbReference type="ARBA" id="ARBA00004370"/>
    </source>
</evidence>